<dbReference type="InterPro" id="IPR011701">
    <property type="entry name" value="MFS"/>
</dbReference>
<feature type="transmembrane region" description="Helical" evidence="6">
    <location>
        <begin position="336"/>
        <end position="357"/>
    </location>
</feature>
<dbReference type="PANTHER" id="PTHR23513">
    <property type="entry name" value="INTEGRAL MEMBRANE EFFLUX PROTEIN-RELATED"/>
    <property type="match status" value="1"/>
</dbReference>
<keyword evidence="2" id="KW-1003">Cell membrane</keyword>
<evidence type="ECO:0000256" key="2">
    <source>
        <dbReference type="ARBA" id="ARBA00022475"/>
    </source>
</evidence>
<keyword evidence="4 6" id="KW-1133">Transmembrane helix</keyword>
<dbReference type="InterPro" id="IPR022324">
    <property type="entry name" value="Bacilysin_exporter_BacE_put"/>
</dbReference>
<dbReference type="CDD" id="cd06173">
    <property type="entry name" value="MFS_MefA_like"/>
    <property type="match status" value="1"/>
</dbReference>
<proteinExistence type="predicted"/>
<gene>
    <name evidence="8" type="ORF">KSB_62390</name>
</gene>
<protein>
    <submittedName>
        <fullName evidence="8">MFS transporter</fullName>
    </submittedName>
</protein>
<dbReference type="PRINTS" id="PR01988">
    <property type="entry name" value="EXPORTERBACE"/>
</dbReference>
<dbReference type="Pfam" id="PF07690">
    <property type="entry name" value="MFS_1"/>
    <property type="match status" value="1"/>
</dbReference>
<dbReference type="Gene3D" id="1.20.1250.20">
    <property type="entry name" value="MFS general substrate transporter like domains"/>
    <property type="match status" value="1"/>
</dbReference>
<evidence type="ECO:0000256" key="4">
    <source>
        <dbReference type="ARBA" id="ARBA00022989"/>
    </source>
</evidence>
<comment type="caution">
    <text evidence="8">The sequence shown here is derived from an EMBL/GenBank/DDBJ whole genome shotgun (WGS) entry which is preliminary data.</text>
</comment>
<feature type="transmembrane region" description="Helical" evidence="6">
    <location>
        <begin position="401"/>
        <end position="421"/>
    </location>
</feature>
<name>A0ABQ3UY03_9CHLR</name>
<feature type="transmembrane region" description="Helical" evidence="6">
    <location>
        <begin position="112"/>
        <end position="133"/>
    </location>
</feature>
<dbReference type="PROSITE" id="PS50850">
    <property type="entry name" value="MFS"/>
    <property type="match status" value="1"/>
</dbReference>
<evidence type="ECO:0000256" key="6">
    <source>
        <dbReference type="SAM" id="Phobius"/>
    </source>
</evidence>
<keyword evidence="5 6" id="KW-0472">Membrane</keyword>
<dbReference type="Proteomes" id="UP000654345">
    <property type="component" value="Unassembled WGS sequence"/>
</dbReference>
<organism evidence="8 9">
    <name type="scientific">Ktedonobacter robiniae</name>
    <dbReference type="NCBI Taxonomy" id="2778365"/>
    <lineage>
        <taxon>Bacteria</taxon>
        <taxon>Bacillati</taxon>
        <taxon>Chloroflexota</taxon>
        <taxon>Ktedonobacteria</taxon>
        <taxon>Ktedonobacterales</taxon>
        <taxon>Ktedonobacteraceae</taxon>
        <taxon>Ktedonobacter</taxon>
    </lineage>
</organism>
<feature type="transmembrane region" description="Helical" evidence="6">
    <location>
        <begin position="277"/>
        <end position="298"/>
    </location>
</feature>
<accession>A0ABQ3UY03</accession>
<dbReference type="EMBL" id="BNJG01000002">
    <property type="protein sequence ID" value="GHO57764.1"/>
    <property type="molecule type" value="Genomic_DNA"/>
</dbReference>
<evidence type="ECO:0000256" key="1">
    <source>
        <dbReference type="ARBA" id="ARBA00004651"/>
    </source>
</evidence>
<evidence type="ECO:0000313" key="9">
    <source>
        <dbReference type="Proteomes" id="UP000654345"/>
    </source>
</evidence>
<dbReference type="InterPro" id="IPR036259">
    <property type="entry name" value="MFS_trans_sf"/>
</dbReference>
<sequence length="428" mass="45735">MIVPTLIHRLSVLRSLQNRSFALLWLGQTCSSLGDGAFTIALAWEVLLLTGSATAMGLVVMAEMLPRLIFLLLGGVAADRLPRLRILLFSDVGRGAIVLLITLLGWLHVLQFWHLIALSLLFGVAAGFFHPAYRSLTPQVVEHDHLASANALTAFSRDISTLLGPALGAGIVALVGPMGAFAFDGLSFVFSAGCLFAMRPLVVSSQREAAKDSLEKTSATPPLKGILDDLHEGWRFVVHSPWFFIGLPLATLGNIFFSGPLEVALPKLVQTAYHADIWLFGVLGMALALGSILASLLLGQLRHIPKRGTMMYGAVALASCAELLLGLSIPQAYAPWLAIFANTTVGFGLGTFGIIWVTLMQELVPKELLGRVSSIDQLGAWSLLPLGYALTGVATDRFGPSIVFLVAGSGNILLALIALIIPANRRME</sequence>
<evidence type="ECO:0000259" key="7">
    <source>
        <dbReference type="PROSITE" id="PS50850"/>
    </source>
</evidence>
<dbReference type="PANTHER" id="PTHR23513:SF6">
    <property type="entry name" value="MAJOR FACILITATOR SUPERFAMILY ASSOCIATED DOMAIN-CONTAINING PROTEIN"/>
    <property type="match status" value="1"/>
</dbReference>
<feature type="transmembrane region" description="Helical" evidence="6">
    <location>
        <begin position="86"/>
        <end position="106"/>
    </location>
</feature>
<evidence type="ECO:0000256" key="5">
    <source>
        <dbReference type="ARBA" id="ARBA00023136"/>
    </source>
</evidence>
<keyword evidence="3 6" id="KW-0812">Transmembrane</keyword>
<comment type="subcellular location">
    <subcellularLocation>
        <location evidence="1">Cell membrane</location>
        <topology evidence="1">Multi-pass membrane protein</topology>
    </subcellularLocation>
</comment>
<evidence type="ECO:0000313" key="8">
    <source>
        <dbReference type="EMBL" id="GHO57764.1"/>
    </source>
</evidence>
<feature type="transmembrane region" description="Helical" evidence="6">
    <location>
        <begin position="236"/>
        <end position="257"/>
    </location>
</feature>
<dbReference type="SUPFAM" id="SSF103473">
    <property type="entry name" value="MFS general substrate transporter"/>
    <property type="match status" value="1"/>
</dbReference>
<dbReference type="InterPro" id="IPR020846">
    <property type="entry name" value="MFS_dom"/>
</dbReference>
<keyword evidence="9" id="KW-1185">Reference proteome</keyword>
<feature type="transmembrane region" description="Helical" evidence="6">
    <location>
        <begin position="154"/>
        <end position="175"/>
    </location>
</feature>
<feature type="transmembrane region" description="Helical" evidence="6">
    <location>
        <begin position="21"/>
        <end position="44"/>
    </location>
</feature>
<feature type="domain" description="Major facilitator superfamily (MFS) profile" evidence="7">
    <location>
        <begin position="234"/>
        <end position="428"/>
    </location>
</feature>
<evidence type="ECO:0000256" key="3">
    <source>
        <dbReference type="ARBA" id="ARBA00022692"/>
    </source>
</evidence>
<feature type="transmembrane region" description="Helical" evidence="6">
    <location>
        <begin position="310"/>
        <end position="330"/>
    </location>
</feature>
<feature type="transmembrane region" description="Helical" evidence="6">
    <location>
        <begin position="56"/>
        <end position="74"/>
    </location>
</feature>
<reference evidence="8 9" key="1">
    <citation type="journal article" date="2021" name="Int. J. Syst. Evol. Microbiol.">
        <title>Reticulibacter mediterranei gen. nov., sp. nov., within the new family Reticulibacteraceae fam. nov., and Ktedonospora formicarum gen. nov., sp. nov., Ktedonobacter robiniae sp. nov., Dictyobacter formicarum sp. nov. and Dictyobacter arantiisoli sp. nov., belonging to the class Ktedonobacteria.</title>
        <authorList>
            <person name="Yabe S."/>
            <person name="Zheng Y."/>
            <person name="Wang C.M."/>
            <person name="Sakai Y."/>
            <person name="Abe K."/>
            <person name="Yokota A."/>
            <person name="Donadio S."/>
            <person name="Cavaletti L."/>
            <person name="Monciardini P."/>
        </authorList>
    </citation>
    <scope>NUCLEOTIDE SEQUENCE [LARGE SCALE GENOMIC DNA]</scope>
    <source>
        <strain evidence="8 9">SOSP1-30</strain>
    </source>
</reference>